<reference evidence="1" key="1">
    <citation type="submission" date="2021-01" db="EMBL/GenBank/DDBJ databases">
        <authorList>
            <consortium name="Genoscope - CEA"/>
            <person name="William W."/>
        </authorList>
    </citation>
    <scope>NUCLEOTIDE SEQUENCE</scope>
</reference>
<dbReference type="EMBL" id="CAJJDP010000131">
    <property type="protein sequence ID" value="CAD8204082.1"/>
    <property type="molecule type" value="Genomic_DNA"/>
</dbReference>
<dbReference type="AlphaFoldDB" id="A0A8S1XTX8"/>
<accession>A0A8S1XTX8</accession>
<comment type="caution">
    <text evidence="1">The sequence shown here is derived from an EMBL/GenBank/DDBJ whole genome shotgun (WGS) entry which is preliminary data.</text>
</comment>
<gene>
    <name evidence="1" type="ORF">POCTA_138.1.T1310178</name>
</gene>
<sequence>MQLLETSFRFYTIINDRTSTRCYAYFQSKQQFLSAIKPFYNSLFNQMNVLSCAQSFEKIYFKTIFRLWYLEIFEDCEIFLICYIKRIQQKNKKKNERRGETWDIVYIEETGSN</sequence>
<proteinExistence type="predicted"/>
<organism evidence="1 2">
    <name type="scientific">Paramecium octaurelia</name>
    <dbReference type="NCBI Taxonomy" id="43137"/>
    <lineage>
        <taxon>Eukaryota</taxon>
        <taxon>Sar</taxon>
        <taxon>Alveolata</taxon>
        <taxon>Ciliophora</taxon>
        <taxon>Intramacronucleata</taxon>
        <taxon>Oligohymenophorea</taxon>
        <taxon>Peniculida</taxon>
        <taxon>Parameciidae</taxon>
        <taxon>Paramecium</taxon>
    </lineage>
</organism>
<evidence type="ECO:0000313" key="1">
    <source>
        <dbReference type="EMBL" id="CAD8204082.1"/>
    </source>
</evidence>
<evidence type="ECO:0000313" key="2">
    <source>
        <dbReference type="Proteomes" id="UP000683925"/>
    </source>
</evidence>
<name>A0A8S1XTX8_PAROT</name>
<protein>
    <submittedName>
        <fullName evidence="1">Uncharacterized protein</fullName>
    </submittedName>
</protein>
<dbReference type="Proteomes" id="UP000683925">
    <property type="component" value="Unassembled WGS sequence"/>
</dbReference>
<keyword evidence="2" id="KW-1185">Reference proteome</keyword>